<dbReference type="InterPro" id="IPR026579">
    <property type="entry name" value="FtsQ"/>
</dbReference>
<sequence>MEARGEPRGEPRPESRGEPRPEPRPEPQGAQQGGARVYHRAPRRDPAPSRWQYRMQRLWLTPYFRILARVGVPVFLLAMAVGLYAGNADRRAAVVGVYEDLKDKFQARPEFRVGLMSVEGASPELAEAIRARVDLQLPMSSFDIDLDAVRARIEELDAVAQAELRVRSGGVLQVAITERVPVVLWRLGDRLEMLDEGGFRVAGLAARTDRPDLPLIAGEGADRATAEALELFAVAAPILPRVRGLVRMGERRWDLILDRNQRILLPEADAVAALERLMALDKAEDILARDVLSVDLRNDNRPTLRLAPFALNEHRKAQGIDVSGSEL</sequence>
<evidence type="ECO:0000256" key="4">
    <source>
        <dbReference type="ARBA" id="ARBA00022618"/>
    </source>
</evidence>
<feature type="transmembrane region" description="Helical" evidence="9">
    <location>
        <begin position="63"/>
        <end position="85"/>
    </location>
</feature>
<dbReference type="InterPro" id="IPR013685">
    <property type="entry name" value="POTRA_FtsQ_type"/>
</dbReference>
<accession>A0ABW9Y6P7</accession>
<dbReference type="PROSITE" id="PS51779">
    <property type="entry name" value="POTRA"/>
    <property type="match status" value="1"/>
</dbReference>
<evidence type="ECO:0000256" key="2">
    <source>
        <dbReference type="ARBA" id="ARBA00022475"/>
    </source>
</evidence>
<organism evidence="12 13">
    <name type="scientific">Paragemmobacter ruber</name>
    <dbReference type="NCBI Taxonomy" id="1985673"/>
    <lineage>
        <taxon>Bacteria</taxon>
        <taxon>Pseudomonadati</taxon>
        <taxon>Pseudomonadota</taxon>
        <taxon>Alphaproteobacteria</taxon>
        <taxon>Rhodobacterales</taxon>
        <taxon>Paracoccaceae</taxon>
        <taxon>Paragemmobacter</taxon>
    </lineage>
</organism>
<keyword evidence="7 9" id="KW-0472">Membrane</keyword>
<evidence type="ECO:0000313" key="13">
    <source>
        <dbReference type="Proteomes" id="UP001517376"/>
    </source>
</evidence>
<keyword evidence="13" id="KW-1185">Reference proteome</keyword>
<dbReference type="Gene3D" id="3.40.50.11690">
    <property type="entry name" value="Cell division protein FtsQ/DivIB"/>
    <property type="match status" value="1"/>
</dbReference>
<name>A0ABW9Y6P7_9RHOB</name>
<comment type="subcellular location">
    <subcellularLocation>
        <location evidence="9">Cell inner membrane</location>
        <topology evidence="9">Single-pass type II membrane protein</topology>
    </subcellularLocation>
    <subcellularLocation>
        <location evidence="1">Membrane</location>
    </subcellularLocation>
    <text evidence="9">Localizes to the division septum.</text>
</comment>
<gene>
    <name evidence="9" type="primary">ftsQ</name>
    <name evidence="12" type="ORF">GU920_11040</name>
</gene>
<evidence type="ECO:0000256" key="10">
    <source>
        <dbReference type="SAM" id="MobiDB-lite"/>
    </source>
</evidence>
<evidence type="ECO:0000256" key="8">
    <source>
        <dbReference type="ARBA" id="ARBA00023306"/>
    </source>
</evidence>
<keyword evidence="8 9" id="KW-0131">Cell cycle</keyword>
<dbReference type="RefSeq" id="WP_161767364.1">
    <property type="nucleotide sequence ID" value="NZ_JAAATW010000002.1"/>
</dbReference>
<evidence type="ECO:0000256" key="7">
    <source>
        <dbReference type="ARBA" id="ARBA00023136"/>
    </source>
</evidence>
<dbReference type="InterPro" id="IPR045335">
    <property type="entry name" value="FtsQ_C_sf"/>
</dbReference>
<evidence type="ECO:0000259" key="11">
    <source>
        <dbReference type="PROSITE" id="PS51779"/>
    </source>
</evidence>
<evidence type="ECO:0000256" key="1">
    <source>
        <dbReference type="ARBA" id="ARBA00004370"/>
    </source>
</evidence>
<comment type="function">
    <text evidence="9">Essential cell division protein.</text>
</comment>
<dbReference type="Proteomes" id="UP001517376">
    <property type="component" value="Unassembled WGS sequence"/>
</dbReference>
<keyword evidence="2 9" id="KW-1003">Cell membrane</keyword>
<evidence type="ECO:0000256" key="5">
    <source>
        <dbReference type="ARBA" id="ARBA00022692"/>
    </source>
</evidence>
<feature type="compositionally biased region" description="Low complexity" evidence="10">
    <location>
        <begin position="27"/>
        <end position="36"/>
    </location>
</feature>
<dbReference type="HAMAP" id="MF_00911">
    <property type="entry name" value="FtsQ_subfam"/>
    <property type="match status" value="1"/>
</dbReference>
<feature type="domain" description="POTRA" evidence="11">
    <location>
        <begin position="111"/>
        <end position="179"/>
    </location>
</feature>
<protein>
    <recommendedName>
        <fullName evidence="9">Cell division protein FtsQ</fullName>
    </recommendedName>
</protein>
<dbReference type="InterPro" id="IPR005548">
    <property type="entry name" value="Cell_div_FtsQ/DivIB_C"/>
</dbReference>
<dbReference type="EMBL" id="JAAATW010000002">
    <property type="protein sequence ID" value="NBE08073.1"/>
    <property type="molecule type" value="Genomic_DNA"/>
</dbReference>
<evidence type="ECO:0000256" key="3">
    <source>
        <dbReference type="ARBA" id="ARBA00022519"/>
    </source>
</evidence>
<keyword evidence="5 9" id="KW-0812">Transmembrane</keyword>
<evidence type="ECO:0000256" key="9">
    <source>
        <dbReference type="HAMAP-Rule" id="MF_00911"/>
    </source>
</evidence>
<comment type="similarity">
    <text evidence="9">Belongs to the FtsQ/DivIB family. FtsQ subfamily.</text>
</comment>
<keyword evidence="6 9" id="KW-1133">Transmembrane helix</keyword>
<evidence type="ECO:0000313" key="12">
    <source>
        <dbReference type="EMBL" id="NBE08073.1"/>
    </source>
</evidence>
<dbReference type="PANTHER" id="PTHR35851">
    <property type="entry name" value="CELL DIVISION PROTEIN FTSQ"/>
    <property type="match status" value="1"/>
</dbReference>
<dbReference type="PANTHER" id="PTHR35851:SF1">
    <property type="entry name" value="CELL DIVISION PROTEIN FTSQ"/>
    <property type="match status" value="1"/>
</dbReference>
<feature type="compositionally biased region" description="Basic and acidic residues" evidence="10">
    <location>
        <begin position="1"/>
        <end position="25"/>
    </location>
</feature>
<keyword evidence="4 9" id="KW-0132">Cell division</keyword>
<dbReference type="Pfam" id="PF08478">
    <property type="entry name" value="POTRA_1"/>
    <property type="match status" value="1"/>
</dbReference>
<feature type="region of interest" description="Disordered" evidence="10">
    <location>
        <begin position="1"/>
        <end position="46"/>
    </location>
</feature>
<evidence type="ECO:0000256" key="6">
    <source>
        <dbReference type="ARBA" id="ARBA00022989"/>
    </source>
</evidence>
<reference evidence="13" key="1">
    <citation type="submission" date="2020-01" db="EMBL/GenBank/DDBJ databases">
        <title>Sphingomonas sp. strain CSW-10.</title>
        <authorList>
            <person name="Chen W.-M."/>
        </authorList>
    </citation>
    <scope>NUCLEOTIDE SEQUENCE [LARGE SCALE GENOMIC DNA]</scope>
    <source>
        <strain evidence="13">CCP-1</strain>
    </source>
</reference>
<proteinExistence type="inferred from homology"/>
<dbReference type="InterPro" id="IPR034746">
    <property type="entry name" value="POTRA"/>
</dbReference>
<dbReference type="Pfam" id="PF03799">
    <property type="entry name" value="FtsQ_DivIB_C"/>
    <property type="match status" value="1"/>
</dbReference>
<comment type="caution">
    <text evidence="12">The sequence shown here is derived from an EMBL/GenBank/DDBJ whole genome shotgun (WGS) entry which is preliminary data.</text>
</comment>
<keyword evidence="3 9" id="KW-0997">Cell inner membrane</keyword>